<dbReference type="GO" id="GO:0005576">
    <property type="term" value="C:extracellular region"/>
    <property type="evidence" value="ECO:0007669"/>
    <property type="project" value="UniProtKB-SubCell"/>
</dbReference>
<dbReference type="InterPro" id="IPR036444">
    <property type="entry name" value="PLipase_A2_dom_sf"/>
</dbReference>
<evidence type="ECO:0000256" key="1">
    <source>
        <dbReference type="ARBA" id="ARBA00004613"/>
    </source>
</evidence>
<dbReference type="PANTHER" id="PTHR12253">
    <property type="entry name" value="RH14732P"/>
    <property type="match status" value="1"/>
</dbReference>
<dbReference type="SUPFAM" id="SSF48619">
    <property type="entry name" value="Phospholipase A2, PLA2"/>
    <property type="match status" value="1"/>
</dbReference>
<proteinExistence type="predicted"/>
<gene>
    <name evidence="5" type="ORF">Ciccas_008372</name>
</gene>
<dbReference type="Pfam" id="PF05826">
    <property type="entry name" value="Phospholip_A2_2"/>
    <property type="match status" value="1"/>
</dbReference>
<comment type="subcellular location">
    <subcellularLocation>
        <location evidence="1">Secreted</location>
    </subcellularLocation>
</comment>
<keyword evidence="2" id="KW-0964">Secreted</keyword>
<comment type="caution">
    <text evidence="5">The sequence shown here is derived from an EMBL/GenBank/DDBJ whole genome shotgun (WGS) entry which is preliminary data.</text>
</comment>
<feature type="domain" description="Phospholipase A2-like central" evidence="4">
    <location>
        <begin position="24"/>
        <end position="121"/>
    </location>
</feature>
<accession>A0ABD2Q1E4</accession>
<dbReference type="AlphaFoldDB" id="A0ABD2Q1E4"/>
<keyword evidence="3" id="KW-0732">Signal</keyword>
<feature type="signal peptide" evidence="3">
    <location>
        <begin position="1"/>
        <end position="21"/>
    </location>
</feature>
<evidence type="ECO:0000313" key="5">
    <source>
        <dbReference type="EMBL" id="KAL3313027.1"/>
    </source>
</evidence>
<dbReference type="InterPro" id="IPR033113">
    <property type="entry name" value="PLA2_histidine"/>
</dbReference>
<protein>
    <recommendedName>
        <fullName evidence="4">Phospholipase A2-like central domain-containing protein</fullName>
    </recommendedName>
</protein>
<dbReference type="PROSITE" id="PS00118">
    <property type="entry name" value="PA2_HIS"/>
    <property type="match status" value="1"/>
</dbReference>
<dbReference type="Proteomes" id="UP001626550">
    <property type="component" value="Unassembled WGS sequence"/>
</dbReference>
<name>A0ABD2Q1E4_9PLAT</name>
<feature type="chain" id="PRO_5044896546" description="Phospholipase A2-like central domain-containing protein" evidence="3">
    <location>
        <begin position="22"/>
        <end position="157"/>
    </location>
</feature>
<evidence type="ECO:0000256" key="3">
    <source>
        <dbReference type="SAM" id="SignalP"/>
    </source>
</evidence>
<keyword evidence="6" id="KW-1185">Reference proteome</keyword>
<evidence type="ECO:0000256" key="2">
    <source>
        <dbReference type="ARBA" id="ARBA00022525"/>
    </source>
</evidence>
<sequence>MNQVLWCTWTFCILYFHRAYSITYPFTNWCGQGNTAKDYNDLGYYRDLDMCCRSHDNCKLSVSPGGSLLNYTNTGQYTHSACYCDEQLKICLKNDNKYPFETIATKIITSIYFKWVKNPCLILLPGSHGNHLLQELQFYDYASFKSTDAAKDVFNLD</sequence>
<reference evidence="5 6" key="1">
    <citation type="submission" date="2024-11" db="EMBL/GenBank/DDBJ databases">
        <title>Adaptive evolution of stress response genes in parasites aligns with host niche diversity.</title>
        <authorList>
            <person name="Hahn C."/>
            <person name="Resl P."/>
        </authorList>
    </citation>
    <scope>NUCLEOTIDE SEQUENCE [LARGE SCALE GENOMIC DNA]</scope>
    <source>
        <strain evidence="5">EGGRZ-B1_66</strain>
        <tissue evidence="5">Body</tissue>
    </source>
</reference>
<dbReference type="EMBL" id="JBJKFK010001460">
    <property type="protein sequence ID" value="KAL3313027.1"/>
    <property type="molecule type" value="Genomic_DNA"/>
</dbReference>
<dbReference type="Gene3D" id="1.20.90.10">
    <property type="entry name" value="Phospholipase A2 domain"/>
    <property type="match status" value="1"/>
</dbReference>
<dbReference type="InterPro" id="IPR016090">
    <property type="entry name" value="PLA2-like_dom"/>
</dbReference>
<organism evidence="5 6">
    <name type="scientific">Cichlidogyrus casuarinus</name>
    <dbReference type="NCBI Taxonomy" id="1844966"/>
    <lineage>
        <taxon>Eukaryota</taxon>
        <taxon>Metazoa</taxon>
        <taxon>Spiralia</taxon>
        <taxon>Lophotrochozoa</taxon>
        <taxon>Platyhelminthes</taxon>
        <taxon>Monogenea</taxon>
        <taxon>Monopisthocotylea</taxon>
        <taxon>Dactylogyridea</taxon>
        <taxon>Ancyrocephalidae</taxon>
        <taxon>Cichlidogyrus</taxon>
    </lineage>
</organism>
<evidence type="ECO:0000313" key="6">
    <source>
        <dbReference type="Proteomes" id="UP001626550"/>
    </source>
</evidence>
<evidence type="ECO:0000259" key="4">
    <source>
        <dbReference type="Pfam" id="PF05826"/>
    </source>
</evidence>